<dbReference type="InterPro" id="IPR013783">
    <property type="entry name" value="Ig-like_fold"/>
</dbReference>
<evidence type="ECO:0000313" key="1">
    <source>
        <dbReference type="EMBL" id="HHJ53894.1"/>
    </source>
</evidence>
<dbReference type="Pfam" id="PF13620">
    <property type="entry name" value="CarboxypepD_reg"/>
    <property type="match status" value="1"/>
</dbReference>
<keyword evidence="1" id="KW-0121">Carboxypeptidase</keyword>
<dbReference type="AlphaFoldDB" id="A0A7V5UG31"/>
<dbReference type="InterPro" id="IPR013784">
    <property type="entry name" value="Carb-bd-like_fold"/>
</dbReference>
<protein>
    <submittedName>
        <fullName evidence="1">Carboxypeptidase regulatory-like domain-containing protein</fullName>
    </submittedName>
</protein>
<sequence length="322" mass="36114">MRIWLILLVLVFFAGCVSDAPRDNPLDAKSRLTSLRLEGRVFTYYQPYQPVAGAKLFLLPLNRLTESDADGYYAFSGLQAGIYTVICQKNGYASDTAQIDLTTEQTHHFHLDQLPSFEQLTLTTHHQARWFPVEDAYYLDIKATVSDGDGRADINLVDFQIPGINYRDTLQAGSEAGSYSRLFSQEELPVGSLEQLVGLEFVFRATDHPGKSVYSDKHYLTRVISPVPVVEAPVGLETVAADSLVFQWQKMSLNFEFSYKIQLYQINLGLSTLIEEIAPIAADQTSYRYPSALPGGDYLWRVLIVDRYGNTSGSKEGVFRVP</sequence>
<gene>
    <name evidence="1" type="ORF">ENJ89_11915</name>
</gene>
<keyword evidence="1" id="KW-0378">Hydrolase</keyword>
<accession>A0A7V5UG31</accession>
<dbReference type="GO" id="GO:0004180">
    <property type="term" value="F:carboxypeptidase activity"/>
    <property type="evidence" value="ECO:0007669"/>
    <property type="project" value="UniProtKB-KW"/>
</dbReference>
<proteinExistence type="predicted"/>
<keyword evidence="1" id="KW-0645">Protease</keyword>
<name>A0A7V5UG31_CALAY</name>
<comment type="caution">
    <text evidence="1">The sequence shown here is derived from an EMBL/GenBank/DDBJ whole genome shotgun (WGS) entry which is preliminary data.</text>
</comment>
<dbReference type="GO" id="GO:0030246">
    <property type="term" value="F:carbohydrate binding"/>
    <property type="evidence" value="ECO:0007669"/>
    <property type="project" value="InterPro"/>
</dbReference>
<organism evidence="1">
    <name type="scientific">Caldithrix abyssi</name>
    <dbReference type="NCBI Taxonomy" id="187145"/>
    <lineage>
        <taxon>Bacteria</taxon>
        <taxon>Pseudomonadati</taxon>
        <taxon>Calditrichota</taxon>
        <taxon>Calditrichia</taxon>
        <taxon>Calditrichales</taxon>
        <taxon>Calditrichaceae</taxon>
        <taxon>Caldithrix</taxon>
    </lineage>
</organism>
<dbReference type="PROSITE" id="PS51257">
    <property type="entry name" value="PROKAR_LIPOPROTEIN"/>
    <property type="match status" value="1"/>
</dbReference>
<dbReference type="Gene3D" id="2.60.40.1120">
    <property type="entry name" value="Carboxypeptidase-like, regulatory domain"/>
    <property type="match status" value="1"/>
</dbReference>
<dbReference type="SUPFAM" id="SSF49452">
    <property type="entry name" value="Starch-binding domain-like"/>
    <property type="match status" value="1"/>
</dbReference>
<dbReference type="Proteomes" id="UP000886124">
    <property type="component" value="Unassembled WGS sequence"/>
</dbReference>
<dbReference type="EMBL" id="DROD01000752">
    <property type="protein sequence ID" value="HHJ53894.1"/>
    <property type="molecule type" value="Genomic_DNA"/>
</dbReference>
<reference evidence="1" key="1">
    <citation type="journal article" date="2020" name="mSystems">
        <title>Genome- and Community-Level Interaction Insights into Carbon Utilization and Element Cycling Functions of Hydrothermarchaeota in Hydrothermal Sediment.</title>
        <authorList>
            <person name="Zhou Z."/>
            <person name="Liu Y."/>
            <person name="Xu W."/>
            <person name="Pan J."/>
            <person name="Luo Z.H."/>
            <person name="Li M."/>
        </authorList>
    </citation>
    <scope>NUCLEOTIDE SEQUENCE [LARGE SCALE GENOMIC DNA]</scope>
    <source>
        <strain evidence="1">HyVt-527</strain>
    </source>
</reference>
<dbReference type="Gene3D" id="2.60.40.10">
    <property type="entry name" value="Immunoglobulins"/>
    <property type="match status" value="1"/>
</dbReference>